<dbReference type="RefSeq" id="WP_303592505.1">
    <property type="nucleotide sequence ID" value="NZ_JAUORK010000001.1"/>
</dbReference>
<dbReference type="Proteomes" id="UP001170481">
    <property type="component" value="Unassembled WGS sequence"/>
</dbReference>
<dbReference type="EMBL" id="JAUORK010000001">
    <property type="protein sequence ID" value="MDO6670638.1"/>
    <property type="molecule type" value="Genomic_DNA"/>
</dbReference>
<accession>A0AAP4TYI5</accession>
<organism evidence="1 2">
    <name type="scientific">Cobetia amphilecti</name>
    <dbReference type="NCBI Taxonomy" id="1055104"/>
    <lineage>
        <taxon>Bacteria</taxon>
        <taxon>Pseudomonadati</taxon>
        <taxon>Pseudomonadota</taxon>
        <taxon>Gammaproteobacteria</taxon>
        <taxon>Oceanospirillales</taxon>
        <taxon>Halomonadaceae</taxon>
        <taxon>Cobetia</taxon>
    </lineage>
</organism>
<proteinExistence type="predicted"/>
<evidence type="ECO:0000313" key="1">
    <source>
        <dbReference type="EMBL" id="MDO6670638.1"/>
    </source>
</evidence>
<sequence length="119" mass="13936">MPVANQPMQPFAAMFSTPLPWMNRPDDLVHPLAPLMRCQQVWWTLSLKAYEQEIEFIRMWQTKSMEMGQCLLSTGFVDPLESKECLTEIVSDVQEHTVKRLQRLQGLTDELKEAIWEEI</sequence>
<comment type="caution">
    <text evidence="1">The sequence shown here is derived from an EMBL/GenBank/DDBJ whole genome shotgun (WGS) entry which is preliminary data.</text>
</comment>
<evidence type="ECO:0000313" key="2">
    <source>
        <dbReference type="Proteomes" id="UP001170481"/>
    </source>
</evidence>
<name>A0AAP4TYI5_9GAMM</name>
<dbReference type="AlphaFoldDB" id="A0AAP4TYI5"/>
<protein>
    <submittedName>
        <fullName evidence="1">Uncharacterized protein</fullName>
    </submittedName>
</protein>
<gene>
    <name evidence="1" type="ORF">Q4535_00765</name>
</gene>
<reference evidence="1" key="1">
    <citation type="submission" date="2023-07" db="EMBL/GenBank/DDBJ databases">
        <title>Genome content predicts the carbon catabolic preferences of heterotrophic bacteria.</title>
        <authorList>
            <person name="Gralka M."/>
        </authorList>
    </citation>
    <scope>NUCLEOTIDE SEQUENCE</scope>
    <source>
        <strain evidence="1">C2R13</strain>
    </source>
</reference>